<organism evidence="1 2">
    <name type="scientific">Vitis vinifera</name>
    <name type="common">Grape</name>
    <dbReference type="NCBI Taxonomy" id="29760"/>
    <lineage>
        <taxon>Eukaryota</taxon>
        <taxon>Viridiplantae</taxon>
        <taxon>Streptophyta</taxon>
        <taxon>Embryophyta</taxon>
        <taxon>Tracheophyta</taxon>
        <taxon>Spermatophyta</taxon>
        <taxon>Magnoliopsida</taxon>
        <taxon>eudicotyledons</taxon>
        <taxon>Gunneridae</taxon>
        <taxon>Pentapetalae</taxon>
        <taxon>rosids</taxon>
        <taxon>Vitales</taxon>
        <taxon>Vitaceae</taxon>
        <taxon>Viteae</taxon>
        <taxon>Vitis</taxon>
    </lineage>
</organism>
<dbReference type="InterPro" id="IPR036242">
    <property type="entry name" value="Agglutinin_dom_sf"/>
</dbReference>
<dbReference type="PANTHER" id="PTHR39244">
    <property type="entry name" value="NATTERIN-4"/>
    <property type="match status" value="1"/>
</dbReference>
<dbReference type="Proteomes" id="UP000288805">
    <property type="component" value="Unassembled WGS sequence"/>
</dbReference>
<protein>
    <submittedName>
        <fullName evidence="1">Uncharacterized protein</fullName>
    </submittedName>
</protein>
<dbReference type="AlphaFoldDB" id="A0A438GW76"/>
<dbReference type="SUPFAM" id="SSF50382">
    <property type="entry name" value="Agglutinin"/>
    <property type="match status" value="1"/>
</dbReference>
<evidence type="ECO:0000313" key="2">
    <source>
        <dbReference type="Proteomes" id="UP000288805"/>
    </source>
</evidence>
<dbReference type="PANTHER" id="PTHR39244:SF5">
    <property type="entry name" value="NATTERIN-3-LIKE"/>
    <property type="match status" value="1"/>
</dbReference>
<evidence type="ECO:0000313" key="1">
    <source>
        <dbReference type="EMBL" id="RVW76452.1"/>
    </source>
</evidence>
<dbReference type="Gene3D" id="2.170.15.10">
    <property type="entry name" value="Proaerolysin, chain A, domain 3"/>
    <property type="match status" value="1"/>
</dbReference>
<reference evidence="1 2" key="1">
    <citation type="journal article" date="2018" name="PLoS Genet.">
        <title>Population sequencing reveals clonal diversity and ancestral inbreeding in the grapevine cultivar Chardonnay.</title>
        <authorList>
            <person name="Roach M.J."/>
            <person name="Johnson D.L."/>
            <person name="Bohlmann J."/>
            <person name="van Vuuren H.J."/>
            <person name="Jones S.J."/>
            <person name="Pretorius I.S."/>
            <person name="Schmidt S.A."/>
            <person name="Borneman A.R."/>
        </authorList>
    </citation>
    <scope>NUCLEOTIDE SEQUENCE [LARGE SCALE GENOMIC DNA]</scope>
    <source>
        <strain evidence="2">cv. Chardonnay</strain>
        <tissue evidence="1">Leaf</tissue>
    </source>
</reference>
<gene>
    <name evidence="1" type="ORF">CK203_056891</name>
</gene>
<sequence length="195" mass="21765">MGFSNSLGKGGCDTLLKVQVERAKNGKGLVHIRCCYSNKYCMMAILKHSDFVTSSSGLCMLMEASRARTIEGHPYLEFASSDIGDPTVGTREAPLEVGELVLSRNIYNVNFRLMDARIYDQGHQDDTRDAINMTQERHIQQVKLSYTETKSRTFSATLRTTGKMLFTIWMMVFTMASTASTSSSTPKKKSCDVKC</sequence>
<dbReference type="Gene3D" id="2.80.10.50">
    <property type="match status" value="1"/>
</dbReference>
<proteinExistence type="predicted"/>
<dbReference type="InterPro" id="IPR053237">
    <property type="entry name" value="Natterin_C"/>
</dbReference>
<comment type="caution">
    <text evidence="1">The sequence shown here is derived from an EMBL/GenBank/DDBJ whole genome shotgun (WGS) entry which is preliminary data.</text>
</comment>
<accession>A0A438GW76</accession>
<dbReference type="EMBL" id="QGNW01000329">
    <property type="protein sequence ID" value="RVW76452.1"/>
    <property type="molecule type" value="Genomic_DNA"/>
</dbReference>
<name>A0A438GW76_VITVI</name>